<reference evidence="1" key="1">
    <citation type="submission" date="2019-04" db="EMBL/GenBank/DDBJ databases">
        <title>Microbes associate with the intestines of laboratory mice.</title>
        <authorList>
            <person name="Navarre W."/>
            <person name="Wong E."/>
            <person name="Huang K."/>
            <person name="Tropini C."/>
            <person name="Ng K."/>
            <person name="Yu B."/>
        </authorList>
    </citation>
    <scope>NUCLEOTIDE SEQUENCE</scope>
    <source>
        <strain evidence="1">NM73_A23</strain>
    </source>
</reference>
<protein>
    <submittedName>
        <fullName evidence="1">FtsX-like permease family protein</fullName>
    </submittedName>
</protein>
<evidence type="ECO:0000313" key="1">
    <source>
        <dbReference type="EMBL" id="TGX81378.1"/>
    </source>
</evidence>
<dbReference type="EMBL" id="SRZC01000017">
    <property type="protein sequence ID" value="TGX81378.1"/>
    <property type="molecule type" value="Genomic_DNA"/>
</dbReference>
<keyword evidence="2" id="KW-1185">Reference proteome</keyword>
<comment type="caution">
    <text evidence="1">The sequence shown here is derived from an EMBL/GenBank/DDBJ whole genome shotgun (WGS) entry which is preliminary data.</text>
</comment>
<sequence length="143" mass="15918">MRLQSALIGFALLSIFLGMLGTFWMRCNARRAEIGLMRSMGAPKRNITNRCLLEAAILTTIAFVLIVPIMYLYADANGFYVIDEKLVENGQLNIDYPQNRFGSHFALVTIITYVVLLGISLLGTYIPATLAARMQPADVLKDE</sequence>
<dbReference type="Proteomes" id="UP000308886">
    <property type="component" value="Unassembled WGS sequence"/>
</dbReference>
<gene>
    <name evidence="1" type="ORF">E5358_10350</name>
</gene>
<evidence type="ECO:0000313" key="2">
    <source>
        <dbReference type="Proteomes" id="UP000308886"/>
    </source>
</evidence>
<accession>A0AC61QNM3</accession>
<organism evidence="1 2">
    <name type="scientific">Palleniella muris</name>
    <dbReference type="NCBI Taxonomy" id="3038145"/>
    <lineage>
        <taxon>Bacteria</taxon>
        <taxon>Pseudomonadati</taxon>
        <taxon>Bacteroidota</taxon>
        <taxon>Bacteroidia</taxon>
        <taxon>Bacteroidales</taxon>
        <taxon>Prevotellaceae</taxon>
        <taxon>Palleniella</taxon>
    </lineage>
</organism>
<proteinExistence type="predicted"/>
<name>A0AC61QNM3_9BACT</name>